<dbReference type="InterPro" id="IPR001214">
    <property type="entry name" value="SET_dom"/>
</dbReference>
<sequence>MEALSLETLGLEIRSSLCVRPDVGSPDDVAVAEIPGQGRALQVLRSFSSQEVILVAPRELAFFAPQSAAESPLLEQVEEICSRHQSRFAPLVYLAGLSSLSEEEGPFPPESGACHPESPGLWSAVQPISADTQARVLLLHQPVSAWTAEPPGADLCGDDTVSALVTHFELRVAPLKLEMLSLAGQYNSFCSSGKGVVGRELFFAASFCNHSCSPSCSWVRIDDEFQLSAGQAGLAAGEFLTISYLYKDSLSLAARDRRELLARSWNFVCHCAQCIMEEPTPNCSSCGGLLVAIVSEDHNNSKNKKNNNNDYLGEHVKCSRCELEVVEDVHSYFFTCFSCDGGVHLCPWCSSCCSADLKS</sequence>
<organism evidence="5 6">
    <name type="scientific">Polarella glacialis</name>
    <name type="common">Dinoflagellate</name>
    <dbReference type="NCBI Taxonomy" id="89957"/>
    <lineage>
        <taxon>Eukaryota</taxon>
        <taxon>Sar</taxon>
        <taxon>Alveolata</taxon>
        <taxon>Dinophyceae</taxon>
        <taxon>Suessiales</taxon>
        <taxon>Suessiaceae</taxon>
        <taxon>Polarella</taxon>
    </lineage>
</organism>
<dbReference type="PANTHER" id="PTHR46402">
    <property type="entry name" value="SET AND MYND DOMAIN-CONTAINING PROTEIN 5"/>
    <property type="match status" value="1"/>
</dbReference>
<gene>
    <name evidence="5" type="ORF">PGLA1383_LOCUS19769</name>
</gene>
<feature type="domain" description="SET" evidence="4">
    <location>
        <begin position="27"/>
        <end position="245"/>
    </location>
</feature>
<proteinExistence type="predicted"/>
<dbReference type="PROSITE" id="PS50280">
    <property type="entry name" value="SET"/>
    <property type="match status" value="1"/>
</dbReference>
<reference evidence="5" key="1">
    <citation type="submission" date="2021-02" db="EMBL/GenBank/DDBJ databases">
        <authorList>
            <person name="Dougan E. K."/>
            <person name="Rhodes N."/>
            <person name="Thang M."/>
            <person name="Chan C."/>
        </authorList>
    </citation>
    <scope>NUCLEOTIDE SEQUENCE</scope>
</reference>
<comment type="caution">
    <text evidence="5">The sequence shown here is derived from an EMBL/GenBank/DDBJ whole genome shotgun (WGS) entry which is preliminary data.</text>
</comment>
<evidence type="ECO:0000256" key="2">
    <source>
        <dbReference type="ARBA" id="ARBA00022679"/>
    </source>
</evidence>
<evidence type="ECO:0000256" key="3">
    <source>
        <dbReference type="ARBA" id="ARBA00022691"/>
    </source>
</evidence>
<name>A0A813EPI5_POLGL</name>
<dbReference type="GO" id="GO:0032259">
    <property type="term" value="P:methylation"/>
    <property type="evidence" value="ECO:0007669"/>
    <property type="project" value="UniProtKB-KW"/>
</dbReference>
<dbReference type="Gene3D" id="2.170.270.10">
    <property type="entry name" value="SET domain"/>
    <property type="match status" value="1"/>
</dbReference>
<dbReference type="AlphaFoldDB" id="A0A813EPI5"/>
<accession>A0A813EPI5</accession>
<keyword evidence="1" id="KW-0489">Methyltransferase</keyword>
<dbReference type="InterPro" id="IPR046341">
    <property type="entry name" value="SET_dom_sf"/>
</dbReference>
<dbReference type="CDD" id="cd20071">
    <property type="entry name" value="SET_SMYD"/>
    <property type="match status" value="1"/>
</dbReference>
<dbReference type="Proteomes" id="UP000654075">
    <property type="component" value="Unassembled WGS sequence"/>
</dbReference>
<dbReference type="EMBL" id="CAJNNV010013199">
    <property type="protein sequence ID" value="CAE8601476.1"/>
    <property type="molecule type" value="Genomic_DNA"/>
</dbReference>
<dbReference type="GO" id="GO:0042799">
    <property type="term" value="F:histone H4K20 methyltransferase activity"/>
    <property type="evidence" value="ECO:0007669"/>
    <property type="project" value="TreeGrafter"/>
</dbReference>
<dbReference type="PANTHER" id="PTHR46402:SF2">
    <property type="entry name" value="HISTONE-LYSINE N-TRIMETHYLTRANSFERASE SMYD5"/>
    <property type="match status" value="1"/>
</dbReference>
<evidence type="ECO:0000256" key="1">
    <source>
        <dbReference type="ARBA" id="ARBA00022603"/>
    </source>
</evidence>
<evidence type="ECO:0000313" key="6">
    <source>
        <dbReference type="Proteomes" id="UP000654075"/>
    </source>
</evidence>
<keyword evidence="6" id="KW-1185">Reference proteome</keyword>
<dbReference type="GO" id="GO:0045814">
    <property type="term" value="P:negative regulation of gene expression, epigenetic"/>
    <property type="evidence" value="ECO:0007669"/>
    <property type="project" value="TreeGrafter"/>
</dbReference>
<evidence type="ECO:0000313" key="5">
    <source>
        <dbReference type="EMBL" id="CAE8601476.1"/>
    </source>
</evidence>
<keyword evidence="3" id="KW-0949">S-adenosyl-L-methionine</keyword>
<evidence type="ECO:0000259" key="4">
    <source>
        <dbReference type="PROSITE" id="PS50280"/>
    </source>
</evidence>
<keyword evidence="2" id="KW-0808">Transferase</keyword>
<protein>
    <recommendedName>
        <fullName evidence="4">SET domain-containing protein</fullName>
    </recommendedName>
</protein>
<dbReference type="SUPFAM" id="SSF82199">
    <property type="entry name" value="SET domain"/>
    <property type="match status" value="1"/>
</dbReference>